<dbReference type="OrthoDB" id="427071at2759"/>
<dbReference type="InterPro" id="IPR008964">
    <property type="entry name" value="Invasin/intimin_cell_adhesion"/>
</dbReference>
<keyword evidence="3" id="KW-1185">Reference proteome</keyword>
<dbReference type="InterPro" id="IPR045197">
    <property type="entry name" value="NUP210-like"/>
</dbReference>
<organism evidence="2 3">
    <name type="scientific">Dorcoceras hygrometricum</name>
    <dbReference type="NCBI Taxonomy" id="472368"/>
    <lineage>
        <taxon>Eukaryota</taxon>
        <taxon>Viridiplantae</taxon>
        <taxon>Streptophyta</taxon>
        <taxon>Embryophyta</taxon>
        <taxon>Tracheophyta</taxon>
        <taxon>Spermatophyta</taxon>
        <taxon>Magnoliopsida</taxon>
        <taxon>eudicotyledons</taxon>
        <taxon>Gunneridae</taxon>
        <taxon>Pentapetalae</taxon>
        <taxon>asterids</taxon>
        <taxon>lamiids</taxon>
        <taxon>Lamiales</taxon>
        <taxon>Gesneriaceae</taxon>
        <taxon>Didymocarpoideae</taxon>
        <taxon>Trichosporeae</taxon>
        <taxon>Loxocarpinae</taxon>
        <taxon>Dorcoceras</taxon>
    </lineage>
</organism>
<dbReference type="SMART" id="SM00635">
    <property type="entry name" value="BID_2"/>
    <property type="match status" value="1"/>
</dbReference>
<dbReference type="AlphaFoldDB" id="A0A2Z7BN86"/>
<evidence type="ECO:0000313" key="2">
    <source>
        <dbReference type="EMBL" id="KZV33401.1"/>
    </source>
</evidence>
<proteinExistence type="predicted"/>
<dbReference type="InterPro" id="IPR003343">
    <property type="entry name" value="Big_2"/>
</dbReference>
<accession>A0A2Z7BN86</accession>
<feature type="domain" description="BIG2" evidence="1">
    <location>
        <begin position="47"/>
        <end position="120"/>
    </location>
</feature>
<gene>
    <name evidence="2" type="ORF">F511_39410</name>
</gene>
<dbReference type="EMBL" id="KV005813">
    <property type="protein sequence ID" value="KZV33401.1"/>
    <property type="molecule type" value="Genomic_DNA"/>
</dbReference>
<dbReference type="Proteomes" id="UP000250235">
    <property type="component" value="Unassembled WGS sequence"/>
</dbReference>
<dbReference type="PANTHER" id="PTHR23019">
    <property type="entry name" value="NUCLEAR PORE MEMBRANE GLYCOPROTEIN GP210-RELATED"/>
    <property type="match status" value="1"/>
</dbReference>
<dbReference type="Gene3D" id="2.60.40.1080">
    <property type="match status" value="1"/>
</dbReference>
<evidence type="ECO:0000259" key="1">
    <source>
        <dbReference type="SMART" id="SM00635"/>
    </source>
</evidence>
<dbReference type="Pfam" id="PF26182">
    <property type="entry name" value="Ig_NUP210_5th"/>
    <property type="match status" value="1"/>
</dbReference>
<dbReference type="PANTHER" id="PTHR23019:SF0">
    <property type="entry name" value="NUCLEAR PORE MEMBRANE GLYCOPROTEIN 210"/>
    <property type="match status" value="1"/>
</dbReference>
<protein>
    <recommendedName>
        <fullName evidence="1">BIG2 domain-containing protein</fullName>
    </recommendedName>
</protein>
<reference evidence="2 3" key="1">
    <citation type="journal article" date="2015" name="Proc. Natl. Acad. Sci. U.S.A.">
        <title>The resurrection genome of Boea hygrometrica: A blueprint for survival of dehydration.</title>
        <authorList>
            <person name="Xiao L."/>
            <person name="Yang G."/>
            <person name="Zhang L."/>
            <person name="Yang X."/>
            <person name="Zhao S."/>
            <person name="Ji Z."/>
            <person name="Zhou Q."/>
            <person name="Hu M."/>
            <person name="Wang Y."/>
            <person name="Chen M."/>
            <person name="Xu Y."/>
            <person name="Jin H."/>
            <person name="Xiao X."/>
            <person name="Hu G."/>
            <person name="Bao F."/>
            <person name="Hu Y."/>
            <person name="Wan P."/>
            <person name="Li L."/>
            <person name="Deng X."/>
            <person name="Kuang T."/>
            <person name="Xiang C."/>
            <person name="Zhu J.K."/>
            <person name="Oliver M.J."/>
            <person name="He Y."/>
        </authorList>
    </citation>
    <scope>NUCLEOTIDE SEQUENCE [LARGE SCALE GENOMIC DNA]</scope>
    <source>
        <strain evidence="3">cv. XS01</strain>
    </source>
</reference>
<name>A0A2Z7BN86_9LAMI</name>
<evidence type="ECO:0000313" key="3">
    <source>
        <dbReference type="Proteomes" id="UP000250235"/>
    </source>
</evidence>
<dbReference type="SUPFAM" id="SSF49373">
    <property type="entry name" value="Invasin/intimin cell-adhesion fragments"/>
    <property type="match status" value="1"/>
</dbReference>
<sequence>MPFVPIRERSKGQVEEHFGCEYELFVEFTGLISWCKGASIGWHRESGSSDSMLLPWVPGVFQDLELEASGGCAMSSSDYKWFSSDVAAVSVSASGIVQAKKPGRATIQAVSISDPLNYDEMVVEVTLPSSMVMLPGFPAEASVGTYLQASVTLKAPMLE</sequence>